<evidence type="ECO:0000256" key="1">
    <source>
        <dbReference type="SAM" id="Phobius"/>
    </source>
</evidence>
<keyword evidence="1" id="KW-1133">Transmembrane helix</keyword>
<name>A0A1H6X3K2_9DEIO</name>
<dbReference type="OrthoDB" id="33097at2"/>
<feature type="transmembrane region" description="Helical" evidence="1">
    <location>
        <begin position="66"/>
        <end position="87"/>
    </location>
</feature>
<proteinExistence type="predicted"/>
<reference evidence="3" key="1">
    <citation type="submission" date="2016-10" db="EMBL/GenBank/DDBJ databases">
        <authorList>
            <person name="Varghese N."/>
            <person name="Submissions S."/>
        </authorList>
    </citation>
    <scope>NUCLEOTIDE SEQUENCE [LARGE SCALE GENOMIC DNA]</scope>
    <source>
        <strain evidence="3">CGMCC 1.10218</strain>
    </source>
</reference>
<sequence length="95" mass="10064">MVLALLALGLTVMIFNVFSGTALRRSTSGGLIGERLTQLLAMIVMFALGYLGVGVMTFGQPDNTSLTVLAVILLLGALFVTLVLRLVRDVVQALN</sequence>
<dbReference type="Proteomes" id="UP000199223">
    <property type="component" value="Unassembled WGS sequence"/>
</dbReference>
<protein>
    <submittedName>
        <fullName evidence="2">Uncharacterized protein</fullName>
    </submittedName>
</protein>
<keyword evidence="1" id="KW-0472">Membrane</keyword>
<dbReference type="AlphaFoldDB" id="A0A1H6X3K2"/>
<evidence type="ECO:0000313" key="3">
    <source>
        <dbReference type="Proteomes" id="UP000199223"/>
    </source>
</evidence>
<feature type="transmembrane region" description="Helical" evidence="1">
    <location>
        <begin position="40"/>
        <end position="59"/>
    </location>
</feature>
<dbReference type="EMBL" id="FNZA01000005">
    <property type="protein sequence ID" value="SEJ23733.1"/>
    <property type="molecule type" value="Genomic_DNA"/>
</dbReference>
<keyword evidence="3" id="KW-1185">Reference proteome</keyword>
<dbReference type="STRING" id="856736.SAMN04488058_10574"/>
<accession>A0A1H6X3K2</accession>
<gene>
    <name evidence="2" type="ORF">SAMN04488058_10574</name>
</gene>
<evidence type="ECO:0000313" key="2">
    <source>
        <dbReference type="EMBL" id="SEJ23733.1"/>
    </source>
</evidence>
<keyword evidence="1" id="KW-0812">Transmembrane</keyword>
<organism evidence="2 3">
    <name type="scientific">Deinococcus reticulitermitis</name>
    <dbReference type="NCBI Taxonomy" id="856736"/>
    <lineage>
        <taxon>Bacteria</taxon>
        <taxon>Thermotogati</taxon>
        <taxon>Deinococcota</taxon>
        <taxon>Deinococci</taxon>
        <taxon>Deinococcales</taxon>
        <taxon>Deinococcaceae</taxon>
        <taxon>Deinococcus</taxon>
    </lineage>
</organism>